<reference evidence="12" key="1">
    <citation type="journal article" date="2021" name="Science">
        <title>Hunting the eagle killer: A cyanobacterial neurotoxin causes vacuolar myelinopathy.</title>
        <authorList>
            <person name="Breinlinger S."/>
            <person name="Phillips T.J."/>
            <person name="Haram B.N."/>
            <person name="Mares J."/>
            <person name="Martinez Yerena J.A."/>
            <person name="Hrouzek P."/>
            <person name="Sobotka R."/>
            <person name="Henderson W.M."/>
            <person name="Schmieder P."/>
            <person name="Williams S.M."/>
            <person name="Lauderdale J.D."/>
            <person name="Wilde H.D."/>
            <person name="Gerrin W."/>
            <person name="Kust A."/>
            <person name="Washington J.W."/>
            <person name="Wagner C."/>
            <person name="Geier B."/>
            <person name="Liebeke M."/>
            <person name="Enke H."/>
            <person name="Niedermeyer T.H.J."/>
            <person name="Wilde S.B."/>
        </authorList>
    </citation>
    <scope>NUCLEOTIDE SEQUENCE [LARGE SCALE GENOMIC DNA]</scope>
    <source>
        <strain evidence="12">Thurmond2011</strain>
    </source>
</reference>
<dbReference type="GO" id="GO:0016887">
    <property type="term" value="F:ATP hydrolysis activity"/>
    <property type="evidence" value="ECO:0007669"/>
    <property type="project" value="InterPro"/>
</dbReference>
<feature type="transmembrane region" description="Helical" evidence="8">
    <location>
        <begin position="21"/>
        <end position="38"/>
    </location>
</feature>
<feature type="coiled-coil region" evidence="7">
    <location>
        <begin position="214"/>
        <end position="242"/>
    </location>
</feature>
<keyword evidence="12" id="KW-1185">Reference proteome</keyword>
<dbReference type="Proteomes" id="UP000667802">
    <property type="component" value="Unassembled WGS sequence"/>
</dbReference>
<dbReference type="PANTHER" id="PTHR43394:SF1">
    <property type="entry name" value="ATP-BINDING CASSETTE SUB-FAMILY B MEMBER 10, MITOCHONDRIAL"/>
    <property type="match status" value="1"/>
</dbReference>
<protein>
    <submittedName>
        <fullName evidence="11">ABC transporter ATP-binding protein/permease</fullName>
    </submittedName>
</protein>
<dbReference type="PANTHER" id="PTHR43394">
    <property type="entry name" value="ATP-DEPENDENT PERMEASE MDL1, MITOCHONDRIAL"/>
    <property type="match status" value="1"/>
</dbReference>
<evidence type="ECO:0000313" key="12">
    <source>
        <dbReference type="Proteomes" id="UP000667802"/>
    </source>
</evidence>
<keyword evidence="5 8" id="KW-1133">Transmembrane helix</keyword>
<gene>
    <name evidence="11" type="ORF">G7B40_032550</name>
</gene>
<dbReference type="PROSITE" id="PS50893">
    <property type="entry name" value="ABC_TRANSPORTER_2"/>
    <property type="match status" value="1"/>
</dbReference>
<dbReference type="SMART" id="SM00382">
    <property type="entry name" value="AAA"/>
    <property type="match status" value="1"/>
</dbReference>
<dbReference type="SUPFAM" id="SSF90123">
    <property type="entry name" value="ABC transporter transmembrane region"/>
    <property type="match status" value="1"/>
</dbReference>
<dbReference type="GO" id="GO:0005886">
    <property type="term" value="C:plasma membrane"/>
    <property type="evidence" value="ECO:0007669"/>
    <property type="project" value="UniProtKB-SubCell"/>
</dbReference>
<keyword evidence="3" id="KW-0547">Nucleotide-binding</keyword>
<evidence type="ECO:0000256" key="5">
    <source>
        <dbReference type="ARBA" id="ARBA00022989"/>
    </source>
</evidence>
<accession>A0AAP5M8K5</accession>
<evidence type="ECO:0000256" key="8">
    <source>
        <dbReference type="SAM" id="Phobius"/>
    </source>
</evidence>
<dbReference type="Gene3D" id="1.20.1560.10">
    <property type="entry name" value="ABC transporter type 1, transmembrane domain"/>
    <property type="match status" value="1"/>
</dbReference>
<dbReference type="RefSeq" id="WP_208354442.1">
    <property type="nucleotide sequence ID" value="NZ_JAALHA020000023.1"/>
</dbReference>
<dbReference type="PROSITE" id="PS50929">
    <property type="entry name" value="ABC_TM1F"/>
    <property type="match status" value="1"/>
</dbReference>
<keyword evidence="7" id="KW-0175">Coiled coil</keyword>
<feature type="transmembrane region" description="Helical" evidence="8">
    <location>
        <begin position="245"/>
        <end position="265"/>
    </location>
</feature>
<proteinExistence type="predicted"/>
<comment type="subcellular location">
    <subcellularLocation>
        <location evidence="1">Cell membrane</location>
        <topology evidence="1">Multi-pass membrane protein</topology>
    </subcellularLocation>
</comment>
<feature type="domain" description="ABC transmembrane type-1" evidence="10">
    <location>
        <begin position="22"/>
        <end position="304"/>
    </location>
</feature>
<feature type="domain" description="ABC transporter" evidence="9">
    <location>
        <begin position="340"/>
        <end position="600"/>
    </location>
</feature>
<evidence type="ECO:0000313" key="11">
    <source>
        <dbReference type="EMBL" id="MDR9899256.1"/>
    </source>
</evidence>
<keyword evidence="2 8" id="KW-0812">Transmembrane</keyword>
<dbReference type="EMBL" id="JAALHA020000023">
    <property type="protein sequence ID" value="MDR9899256.1"/>
    <property type="molecule type" value="Genomic_DNA"/>
</dbReference>
<sequence>MAKPRRLIKLLSYLRPHWREAFLGILALLIVNGLGAWIPLLIRDCIDKLSANFRLNQVINYVVLIFLLSSSMWLIRMASRLWLFGVGRQVEFDLKQKIFEHLLKLEPSYFNTNTGGDLISRATNDVDNIRRLLGFAVLSLANIVFAYAITLPFMLSINVQITLAALVVYPLMIFLVQLFSNRLRHEQSVVQESLSDISELIQEDISGIALIKIYAQEQNERRAFAKKNKQLLQANLQLAKSRNTLFPLISGLASVSSLVIIWLGASRVTSGSLAVGDFIALLIYIERLIFPTTLLGFTITTYQRGEVSIDRLEAILSAKPKIQDGTDAIHLQQDKVKGELTAKNFSYTYPGSNKPALDNINFTIVPGEIVAIVGPIGSGKSTLANALPRLLDIGQGQLFLDGVDITKLALADLRSAIAYVPQDSFLFSTTIKNNIRYEDPISEQQEVESVAKVAQIHDEILYFPQQYETIVGERGITLSGGQRQRTALARALLVDAPILVLDDALSSVDNQTATAILKSLSRGSYELMDSTTFANAFSKPSFEFVPSRRERKTIIFITHQLSAASAADRIFVVDNGQIVQAGTQIELLQQPGLYRNLWNQHQVEELLQ</sequence>
<dbReference type="AlphaFoldDB" id="A0AAP5M8K5"/>
<keyword evidence="6 8" id="KW-0472">Membrane</keyword>
<evidence type="ECO:0000259" key="10">
    <source>
        <dbReference type="PROSITE" id="PS50929"/>
    </source>
</evidence>
<evidence type="ECO:0000256" key="2">
    <source>
        <dbReference type="ARBA" id="ARBA00022692"/>
    </source>
</evidence>
<dbReference type="SUPFAM" id="SSF52540">
    <property type="entry name" value="P-loop containing nucleoside triphosphate hydrolases"/>
    <property type="match status" value="1"/>
</dbReference>
<evidence type="ECO:0000256" key="7">
    <source>
        <dbReference type="SAM" id="Coils"/>
    </source>
</evidence>
<dbReference type="InterPro" id="IPR011527">
    <property type="entry name" value="ABC1_TM_dom"/>
</dbReference>
<organism evidence="11 12">
    <name type="scientific">Aetokthonos hydrillicola Thurmond2011</name>
    <dbReference type="NCBI Taxonomy" id="2712845"/>
    <lineage>
        <taxon>Bacteria</taxon>
        <taxon>Bacillati</taxon>
        <taxon>Cyanobacteriota</taxon>
        <taxon>Cyanophyceae</taxon>
        <taxon>Nostocales</taxon>
        <taxon>Hapalosiphonaceae</taxon>
        <taxon>Aetokthonos</taxon>
    </lineage>
</organism>
<dbReference type="Gene3D" id="3.40.50.300">
    <property type="entry name" value="P-loop containing nucleotide triphosphate hydrolases"/>
    <property type="match status" value="1"/>
</dbReference>
<name>A0AAP5M8K5_9CYAN</name>
<dbReference type="InterPro" id="IPR036640">
    <property type="entry name" value="ABC1_TM_sf"/>
</dbReference>
<evidence type="ECO:0000256" key="3">
    <source>
        <dbReference type="ARBA" id="ARBA00022741"/>
    </source>
</evidence>
<comment type="caution">
    <text evidence="11">The sequence shown here is derived from an EMBL/GenBank/DDBJ whole genome shotgun (WGS) entry which is preliminary data.</text>
</comment>
<keyword evidence="4 11" id="KW-0067">ATP-binding</keyword>
<feature type="transmembrane region" description="Helical" evidence="8">
    <location>
        <begin position="132"/>
        <end position="155"/>
    </location>
</feature>
<evidence type="ECO:0000256" key="1">
    <source>
        <dbReference type="ARBA" id="ARBA00004651"/>
    </source>
</evidence>
<feature type="transmembrane region" description="Helical" evidence="8">
    <location>
        <begin position="58"/>
        <end position="75"/>
    </location>
</feature>
<dbReference type="Pfam" id="PF00664">
    <property type="entry name" value="ABC_membrane"/>
    <property type="match status" value="1"/>
</dbReference>
<dbReference type="CDD" id="cd18541">
    <property type="entry name" value="ABC_6TM_TmrB_like"/>
    <property type="match status" value="1"/>
</dbReference>
<dbReference type="InterPro" id="IPR003439">
    <property type="entry name" value="ABC_transporter-like_ATP-bd"/>
</dbReference>
<evidence type="ECO:0000256" key="4">
    <source>
        <dbReference type="ARBA" id="ARBA00022840"/>
    </source>
</evidence>
<dbReference type="GO" id="GO:0005524">
    <property type="term" value="F:ATP binding"/>
    <property type="evidence" value="ECO:0007669"/>
    <property type="project" value="UniProtKB-KW"/>
</dbReference>
<dbReference type="InterPro" id="IPR027417">
    <property type="entry name" value="P-loop_NTPase"/>
</dbReference>
<evidence type="ECO:0000256" key="6">
    <source>
        <dbReference type="ARBA" id="ARBA00023136"/>
    </source>
</evidence>
<dbReference type="GO" id="GO:0015421">
    <property type="term" value="F:ABC-type oligopeptide transporter activity"/>
    <property type="evidence" value="ECO:0007669"/>
    <property type="project" value="TreeGrafter"/>
</dbReference>
<dbReference type="InterPro" id="IPR039421">
    <property type="entry name" value="Type_1_exporter"/>
</dbReference>
<dbReference type="InterPro" id="IPR003593">
    <property type="entry name" value="AAA+_ATPase"/>
</dbReference>
<dbReference type="Pfam" id="PF00005">
    <property type="entry name" value="ABC_tran"/>
    <property type="match status" value="1"/>
</dbReference>
<evidence type="ECO:0000259" key="9">
    <source>
        <dbReference type="PROSITE" id="PS50893"/>
    </source>
</evidence>
<feature type="transmembrane region" description="Helical" evidence="8">
    <location>
        <begin position="161"/>
        <end position="179"/>
    </location>
</feature>